<dbReference type="AlphaFoldDB" id="A0A2V4E530"/>
<evidence type="ECO:0000313" key="3">
    <source>
        <dbReference type="Proteomes" id="UP000247483"/>
    </source>
</evidence>
<dbReference type="Pfam" id="PF16310">
    <property type="entry name" value="DUF4952"/>
    <property type="match status" value="1"/>
</dbReference>
<comment type="caution">
    <text evidence="2">The sequence shown here is derived from an EMBL/GenBank/DDBJ whole genome shotgun (WGS) entry which is preliminary data.</text>
</comment>
<evidence type="ECO:0008006" key="4">
    <source>
        <dbReference type="Google" id="ProtNLM"/>
    </source>
</evidence>
<proteinExistence type="predicted"/>
<evidence type="ECO:0000313" key="2">
    <source>
        <dbReference type="EMBL" id="PXZ03497.1"/>
    </source>
</evidence>
<reference evidence="2 3" key="1">
    <citation type="submission" date="2018-05" db="EMBL/GenBank/DDBJ databases">
        <title>Reference genomes for bee gut microbiota database.</title>
        <authorList>
            <person name="Ellegaard K.M."/>
        </authorList>
    </citation>
    <scope>NUCLEOTIDE SEQUENCE [LARGE SCALE GENOMIC DNA]</scope>
    <source>
        <strain evidence="2 3">ESL0177</strain>
    </source>
</reference>
<evidence type="ECO:0000256" key="1">
    <source>
        <dbReference type="SAM" id="SignalP"/>
    </source>
</evidence>
<keyword evidence="1" id="KW-0732">Signal</keyword>
<name>A0A2V4E530_9GAMM</name>
<dbReference type="EMBL" id="QGLP01000006">
    <property type="protein sequence ID" value="PXZ03497.1"/>
    <property type="molecule type" value="Genomic_DNA"/>
</dbReference>
<organism evidence="2 3">
    <name type="scientific">Gilliamella apicola</name>
    <dbReference type="NCBI Taxonomy" id="1196095"/>
    <lineage>
        <taxon>Bacteria</taxon>
        <taxon>Pseudomonadati</taxon>
        <taxon>Pseudomonadota</taxon>
        <taxon>Gammaproteobacteria</taxon>
        <taxon>Orbales</taxon>
        <taxon>Orbaceae</taxon>
        <taxon>Gilliamella</taxon>
    </lineage>
</organism>
<dbReference type="InterPro" id="IPR032537">
    <property type="entry name" value="DUF4952"/>
</dbReference>
<accession>A0A2V4E530</accession>
<gene>
    <name evidence="2" type="ORF">DKK79_11695</name>
</gene>
<feature type="signal peptide" evidence="1">
    <location>
        <begin position="1"/>
        <end position="28"/>
    </location>
</feature>
<feature type="chain" id="PRO_5015971274" description="DUF4952 domain-containing protein" evidence="1">
    <location>
        <begin position="29"/>
        <end position="170"/>
    </location>
</feature>
<dbReference type="Proteomes" id="UP000247483">
    <property type="component" value="Unassembled WGS sequence"/>
</dbReference>
<protein>
    <recommendedName>
        <fullName evidence="4">DUF4952 domain-containing protein</fullName>
    </recommendedName>
</protein>
<sequence>MLKEKSVILKRVILLLCLLLAVIPSVFADNSTKNSPLINLADGNQTEPLLFDPNLTCRDFFLEIDANAPDYFQYHDCQIQDEGQTWPITVIYKVDGKYAKQAHQYLIKTMGMGDLKYLCCYWEQQNPVMIVNPKDNLLYEVSFSSGETLKRDWDETTFYLTITGFRKYDI</sequence>